<name>A0A0F9WAI4_9ZZZZ</name>
<organism evidence="2">
    <name type="scientific">marine sediment metagenome</name>
    <dbReference type="NCBI Taxonomy" id="412755"/>
    <lineage>
        <taxon>unclassified sequences</taxon>
        <taxon>metagenomes</taxon>
        <taxon>ecological metagenomes</taxon>
    </lineage>
</organism>
<proteinExistence type="predicted"/>
<accession>A0A0F9WAI4</accession>
<protein>
    <submittedName>
        <fullName evidence="2">Uncharacterized protein</fullName>
    </submittedName>
</protein>
<evidence type="ECO:0000256" key="1">
    <source>
        <dbReference type="SAM" id="MobiDB-lite"/>
    </source>
</evidence>
<dbReference type="AlphaFoldDB" id="A0A0F9WAI4"/>
<feature type="region of interest" description="Disordered" evidence="1">
    <location>
        <begin position="80"/>
        <end position="103"/>
    </location>
</feature>
<sequence length="103" mass="11719">MASDVKVKRFRLKKEADRYVATFKLLVPVTIVIPTQGKKVNRRELKKNLKTSASNIANLTANNFQNFLQAITAPKKEVIKAPRGGIGESRKSLTKKKKNRKRR</sequence>
<comment type="caution">
    <text evidence="2">The sequence shown here is derived from an EMBL/GenBank/DDBJ whole genome shotgun (WGS) entry which is preliminary data.</text>
</comment>
<dbReference type="EMBL" id="LAZR01000195">
    <property type="protein sequence ID" value="KKN82751.1"/>
    <property type="molecule type" value="Genomic_DNA"/>
</dbReference>
<feature type="compositionally biased region" description="Basic residues" evidence="1">
    <location>
        <begin position="92"/>
        <end position="103"/>
    </location>
</feature>
<evidence type="ECO:0000313" key="2">
    <source>
        <dbReference type="EMBL" id="KKN82751.1"/>
    </source>
</evidence>
<gene>
    <name evidence="2" type="ORF">LCGC14_0305750</name>
</gene>
<reference evidence="2" key="1">
    <citation type="journal article" date="2015" name="Nature">
        <title>Complex archaea that bridge the gap between prokaryotes and eukaryotes.</title>
        <authorList>
            <person name="Spang A."/>
            <person name="Saw J.H."/>
            <person name="Jorgensen S.L."/>
            <person name="Zaremba-Niedzwiedzka K."/>
            <person name="Martijn J."/>
            <person name="Lind A.E."/>
            <person name="van Eijk R."/>
            <person name="Schleper C."/>
            <person name="Guy L."/>
            <person name="Ettema T.J."/>
        </authorList>
    </citation>
    <scope>NUCLEOTIDE SEQUENCE</scope>
</reference>